<evidence type="ECO:0000313" key="2">
    <source>
        <dbReference type="EMBL" id="PSB20579.1"/>
    </source>
</evidence>
<keyword evidence="3" id="KW-1185">Reference proteome</keyword>
<dbReference type="RefSeq" id="WP_073070048.1">
    <property type="nucleotide sequence ID" value="NZ_MPPI01000005.1"/>
</dbReference>
<reference evidence="2 3" key="1">
    <citation type="submission" date="2018-02" db="EMBL/GenBank/DDBJ databases">
        <authorList>
            <person name="Cohen D.B."/>
            <person name="Kent A.D."/>
        </authorList>
    </citation>
    <scope>NUCLEOTIDE SEQUENCE [LARGE SCALE GENOMIC DNA]</scope>
    <source>
        <strain evidence="2 3">ULC007</strain>
    </source>
</reference>
<organism evidence="2 3">
    <name type="scientific">Phormidesmis priestleyi ULC007</name>
    <dbReference type="NCBI Taxonomy" id="1920490"/>
    <lineage>
        <taxon>Bacteria</taxon>
        <taxon>Bacillati</taxon>
        <taxon>Cyanobacteriota</taxon>
        <taxon>Cyanophyceae</taxon>
        <taxon>Leptolyngbyales</taxon>
        <taxon>Leptolyngbyaceae</taxon>
        <taxon>Phormidesmis</taxon>
    </lineage>
</organism>
<sequence>MIDRDLTLDTRHLAKHLPNTPQMQKLLEQEGSVHLFHDRATLKTVATAILQNGEFTGTLRGHDRYGLYFAEPIGYRLDADGNQTLLYYGEMKIKGDKYHVIPRTRPSR</sequence>
<evidence type="ECO:0000259" key="1">
    <source>
        <dbReference type="Pfam" id="PF22319"/>
    </source>
</evidence>
<dbReference type="Pfam" id="PF22319">
    <property type="entry name" value="DUF6972"/>
    <property type="match status" value="1"/>
</dbReference>
<protein>
    <recommendedName>
        <fullName evidence="1">DUF6972 domain-containing protein</fullName>
    </recommendedName>
</protein>
<dbReference type="OrthoDB" id="486860at2"/>
<dbReference type="InterPro" id="IPR054245">
    <property type="entry name" value="DUF6972"/>
</dbReference>
<proteinExistence type="predicted"/>
<accession>A0A2T1DJ95</accession>
<dbReference type="Proteomes" id="UP000238634">
    <property type="component" value="Unassembled WGS sequence"/>
</dbReference>
<name>A0A2T1DJ95_9CYAN</name>
<dbReference type="EMBL" id="PVWG01000005">
    <property type="protein sequence ID" value="PSB20579.1"/>
    <property type="molecule type" value="Genomic_DNA"/>
</dbReference>
<comment type="caution">
    <text evidence="2">The sequence shown here is derived from an EMBL/GenBank/DDBJ whole genome shotgun (WGS) entry which is preliminary data.</text>
</comment>
<evidence type="ECO:0000313" key="3">
    <source>
        <dbReference type="Proteomes" id="UP000238634"/>
    </source>
</evidence>
<feature type="domain" description="DUF6972" evidence="1">
    <location>
        <begin position="4"/>
        <end position="107"/>
    </location>
</feature>
<gene>
    <name evidence="2" type="ORF">C7B65_06655</name>
</gene>
<dbReference type="STRING" id="1920490.GCA_001895925_02611"/>
<reference evidence="2 3" key="2">
    <citation type="submission" date="2018-03" db="EMBL/GenBank/DDBJ databases">
        <title>The ancient ancestry and fast evolution of plastids.</title>
        <authorList>
            <person name="Moore K.R."/>
            <person name="Magnabosco C."/>
            <person name="Momper L."/>
            <person name="Gold D.A."/>
            <person name="Bosak T."/>
            <person name="Fournier G.P."/>
        </authorList>
    </citation>
    <scope>NUCLEOTIDE SEQUENCE [LARGE SCALE GENOMIC DNA]</scope>
    <source>
        <strain evidence="2 3">ULC007</strain>
    </source>
</reference>
<dbReference type="AlphaFoldDB" id="A0A2T1DJ95"/>